<dbReference type="GO" id="GO:0044458">
    <property type="term" value="P:motile cilium assembly"/>
    <property type="evidence" value="ECO:0007669"/>
    <property type="project" value="TreeGrafter"/>
</dbReference>
<dbReference type="InterPro" id="IPR052298">
    <property type="entry name" value="ZMYND10"/>
</dbReference>
<dbReference type="AlphaFoldDB" id="A0AAW1CRF6"/>
<dbReference type="GO" id="GO:0005737">
    <property type="term" value="C:cytoplasm"/>
    <property type="evidence" value="ECO:0007669"/>
    <property type="project" value="TreeGrafter"/>
</dbReference>
<dbReference type="CDD" id="cd00586">
    <property type="entry name" value="4HBT"/>
    <property type="match status" value="1"/>
</dbReference>
<dbReference type="SUPFAM" id="SSF54637">
    <property type="entry name" value="Thioesterase/thiol ester dehydrase-isomerase"/>
    <property type="match status" value="1"/>
</dbReference>
<dbReference type="PANTHER" id="PTHR13244">
    <property type="entry name" value="ZINC FINGER MYND DOMAIN CONTAINING PROTEIN 10"/>
    <property type="match status" value="1"/>
</dbReference>
<dbReference type="PANTHER" id="PTHR13244:SF7">
    <property type="entry name" value="ZINC FINGER MYND DOMAIN-CONTAINING PROTEIN 10"/>
    <property type="match status" value="1"/>
</dbReference>
<evidence type="ECO:0000256" key="1">
    <source>
        <dbReference type="ARBA" id="ARBA00022723"/>
    </source>
</evidence>
<evidence type="ECO:0000259" key="5">
    <source>
        <dbReference type="PROSITE" id="PS50865"/>
    </source>
</evidence>
<dbReference type="GO" id="GO:0036159">
    <property type="term" value="P:inner dynein arm assembly"/>
    <property type="evidence" value="ECO:0007669"/>
    <property type="project" value="TreeGrafter"/>
</dbReference>
<name>A0AAW1CRF6_9HEMI</name>
<dbReference type="InterPro" id="IPR029069">
    <property type="entry name" value="HotDog_dom_sf"/>
</dbReference>
<evidence type="ECO:0000256" key="3">
    <source>
        <dbReference type="ARBA" id="ARBA00022833"/>
    </source>
</evidence>
<dbReference type="GO" id="GO:0036158">
    <property type="term" value="P:outer dynein arm assembly"/>
    <property type="evidence" value="ECO:0007669"/>
    <property type="project" value="TreeGrafter"/>
</dbReference>
<feature type="domain" description="MYND-type" evidence="5">
    <location>
        <begin position="390"/>
        <end position="426"/>
    </location>
</feature>
<dbReference type="Proteomes" id="UP001461498">
    <property type="component" value="Unassembled WGS sequence"/>
</dbReference>
<organism evidence="6 7">
    <name type="scientific">Rhynocoris fuscipes</name>
    <dbReference type="NCBI Taxonomy" id="488301"/>
    <lineage>
        <taxon>Eukaryota</taxon>
        <taxon>Metazoa</taxon>
        <taxon>Ecdysozoa</taxon>
        <taxon>Arthropoda</taxon>
        <taxon>Hexapoda</taxon>
        <taxon>Insecta</taxon>
        <taxon>Pterygota</taxon>
        <taxon>Neoptera</taxon>
        <taxon>Paraneoptera</taxon>
        <taxon>Hemiptera</taxon>
        <taxon>Heteroptera</taxon>
        <taxon>Panheteroptera</taxon>
        <taxon>Cimicomorpha</taxon>
        <taxon>Reduviidae</taxon>
        <taxon>Harpactorinae</taxon>
        <taxon>Harpactorini</taxon>
        <taxon>Rhynocoris</taxon>
    </lineage>
</organism>
<dbReference type="Gene3D" id="3.10.129.10">
    <property type="entry name" value="Hotdog Thioesterase"/>
    <property type="match status" value="1"/>
</dbReference>
<evidence type="ECO:0000313" key="6">
    <source>
        <dbReference type="EMBL" id="KAK9501448.1"/>
    </source>
</evidence>
<dbReference type="InterPro" id="IPR002893">
    <property type="entry name" value="Znf_MYND"/>
</dbReference>
<dbReference type="EMBL" id="JAPXFL010000009">
    <property type="protein sequence ID" value="KAK9501448.1"/>
    <property type="molecule type" value="Genomic_DNA"/>
</dbReference>
<evidence type="ECO:0000256" key="2">
    <source>
        <dbReference type="ARBA" id="ARBA00022771"/>
    </source>
</evidence>
<evidence type="ECO:0000256" key="4">
    <source>
        <dbReference type="PROSITE-ProRule" id="PRU00134"/>
    </source>
</evidence>
<dbReference type="SUPFAM" id="SSF144232">
    <property type="entry name" value="HIT/MYND zinc finger-like"/>
    <property type="match status" value="1"/>
</dbReference>
<dbReference type="PROSITE" id="PS50865">
    <property type="entry name" value="ZF_MYND_2"/>
    <property type="match status" value="1"/>
</dbReference>
<keyword evidence="1" id="KW-0479">Metal-binding</keyword>
<sequence length="617" mass="72677">MTEDILSTTEIDQFIEDFEVSKLDEIGKKRWFSKNAIVVKLYQIAILEAAIESIERVKDAVERYGKVEYFINELITLFVWKEKVYPELMKIKPEPSHSMPTYIVLYYEVALVGLLQSFLYHSSIFHNLEDSCIDIIDYCVNRLTKISADDLPIHHKSNPNATAFDEIERHDKEIKFSVSTNCISLLRYICENLENLPMSVSSRIYSTHDVPILIANLIDSEIWSKRDQDDGKLYKFCDNRWREWFSKDPPLSKVEVQVWLLIRELLLNTVTSTLYYFSNYRKEQFSKLVRHLHDKVIDQLSPLSDLKYWLHMNSLSSDEGPRVHNPLIMEVTKQFKDYLIDEYNGKWNDIALDRSKLLFYPEKTELQFVAKGFSDYLDNLEKMEDNVQTCMNCHKKAIKKCSKCKQAYYCGRKCQVEHWPAHKNISIATILLLIFFDVSYYLRIISTILFGRLFQKKGKVTDSTTIYGFCFTQDLDLVFKHMNNARFVRDLDFCRFHFYDRSGLYDEMVKRKSDALQTATSIRYRRVIPIFTFYKIVTQMIYWDDKSVYLEHKFITNDGFVRAAVLSKATMVKANVNEVMESLKAGPKPELTPDLDYWIKSMEESSKKLRPKDSKDD</sequence>
<reference evidence="6 7" key="1">
    <citation type="submission" date="2022-12" db="EMBL/GenBank/DDBJ databases">
        <title>Chromosome-level genome assembly of true bugs.</title>
        <authorList>
            <person name="Ma L."/>
            <person name="Li H."/>
        </authorList>
    </citation>
    <scope>NUCLEOTIDE SEQUENCE [LARGE SCALE GENOMIC DNA]</scope>
    <source>
        <strain evidence="6">Lab_2022b</strain>
    </source>
</reference>
<keyword evidence="3" id="KW-0862">Zinc</keyword>
<dbReference type="Gene3D" id="6.10.140.2220">
    <property type="match status" value="1"/>
</dbReference>
<dbReference type="Pfam" id="PF01753">
    <property type="entry name" value="zf-MYND"/>
    <property type="match status" value="1"/>
</dbReference>
<dbReference type="GO" id="GO:0008270">
    <property type="term" value="F:zinc ion binding"/>
    <property type="evidence" value="ECO:0007669"/>
    <property type="project" value="UniProtKB-KW"/>
</dbReference>
<evidence type="ECO:0000313" key="7">
    <source>
        <dbReference type="Proteomes" id="UP001461498"/>
    </source>
</evidence>
<dbReference type="GO" id="GO:0034451">
    <property type="term" value="C:centriolar satellite"/>
    <property type="evidence" value="ECO:0007669"/>
    <property type="project" value="TreeGrafter"/>
</dbReference>
<keyword evidence="7" id="KW-1185">Reference proteome</keyword>
<accession>A0AAW1CRF6</accession>
<proteinExistence type="predicted"/>
<protein>
    <recommendedName>
        <fullName evidence="5">MYND-type domain-containing protein</fullName>
    </recommendedName>
</protein>
<comment type="caution">
    <text evidence="6">The sequence shown here is derived from an EMBL/GenBank/DDBJ whole genome shotgun (WGS) entry which is preliminary data.</text>
</comment>
<gene>
    <name evidence="6" type="ORF">O3M35_012168</name>
</gene>
<dbReference type="Pfam" id="PF13279">
    <property type="entry name" value="4HBT_2"/>
    <property type="match status" value="1"/>
</dbReference>
<keyword evidence="2 4" id="KW-0863">Zinc-finger</keyword>